<feature type="compositionally biased region" description="Basic and acidic residues" evidence="1">
    <location>
        <begin position="7"/>
        <end position="20"/>
    </location>
</feature>
<name>A0A2Z7D1B7_9LAMI</name>
<dbReference type="AlphaFoldDB" id="A0A2Z7D1B7"/>
<proteinExistence type="predicted"/>
<gene>
    <name evidence="2" type="ORF">F511_11571</name>
</gene>
<feature type="region of interest" description="Disordered" evidence="1">
    <location>
        <begin position="1"/>
        <end position="81"/>
    </location>
</feature>
<evidence type="ECO:0000256" key="1">
    <source>
        <dbReference type="SAM" id="MobiDB-lite"/>
    </source>
</evidence>
<reference evidence="2 3" key="1">
    <citation type="journal article" date="2015" name="Proc. Natl. Acad. Sci. U.S.A.">
        <title>The resurrection genome of Boea hygrometrica: A blueprint for survival of dehydration.</title>
        <authorList>
            <person name="Xiao L."/>
            <person name="Yang G."/>
            <person name="Zhang L."/>
            <person name="Yang X."/>
            <person name="Zhao S."/>
            <person name="Ji Z."/>
            <person name="Zhou Q."/>
            <person name="Hu M."/>
            <person name="Wang Y."/>
            <person name="Chen M."/>
            <person name="Xu Y."/>
            <person name="Jin H."/>
            <person name="Xiao X."/>
            <person name="Hu G."/>
            <person name="Bao F."/>
            <person name="Hu Y."/>
            <person name="Wan P."/>
            <person name="Li L."/>
            <person name="Deng X."/>
            <person name="Kuang T."/>
            <person name="Xiang C."/>
            <person name="Zhu J.K."/>
            <person name="Oliver M.J."/>
            <person name="He Y."/>
        </authorList>
    </citation>
    <scope>NUCLEOTIDE SEQUENCE [LARGE SCALE GENOMIC DNA]</scope>
    <source>
        <strain evidence="3">cv. XS01</strain>
    </source>
</reference>
<evidence type="ECO:0000313" key="3">
    <source>
        <dbReference type="Proteomes" id="UP000250235"/>
    </source>
</evidence>
<organism evidence="2 3">
    <name type="scientific">Dorcoceras hygrometricum</name>
    <dbReference type="NCBI Taxonomy" id="472368"/>
    <lineage>
        <taxon>Eukaryota</taxon>
        <taxon>Viridiplantae</taxon>
        <taxon>Streptophyta</taxon>
        <taxon>Embryophyta</taxon>
        <taxon>Tracheophyta</taxon>
        <taxon>Spermatophyta</taxon>
        <taxon>Magnoliopsida</taxon>
        <taxon>eudicotyledons</taxon>
        <taxon>Gunneridae</taxon>
        <taxon>Pentapetalae</taxon>
        <taxon>asterids</taxon>
        <taxon>lamiids</taxon>
        <taxon>Lamiales</taxon>
        <taxon>Gesneriaceae</taxon>
        <taxon>Didymocarpoideae</taxon>
        <taxon>Trichosporeae</taxon>
        <taxon>Loxocarpinae</taxon>
        <taxon>Dorcoceras</taxon>
    </lineage>
</organism>
<keyword evidence="3" id="KW-1185">Reference proteome</keyword>
<dbReference type="EMBL" id="KQ992334">
    <property type="protein sequence ID" value="KZV50794.1"/>
    <property type="molecule type" value="Genomic_DNA"/>
</dbReference>
<evidence type="ECO:0000313" key="2">
    <source>
        <dbReference type="EMBL" id="KZV50794.1"/>
    </source>
</evidence>
<feature type="compositionally biased region" description="Polar residues" evidence="1">
    <location>
        <begin position="25"/>
        <end position="52"/>
    </location>
</feature>
<dbReference type="Proteomes" id="UP000250235">
    <property type="component" value="Unassembled WGS sequence"/>
</dbReference>
<accession>A0A2Z7D1B7</accession>
<sequence length="192" mass="21237">MGAAIRAETDIKRREADNKNKRPLNAQTSQGGPRNKRPNFNNRGSDSAQNNPALPACSTCGQRHPGDYRKQRAKQAISSHATSKFSVRKTAGLHAKALRNFSRILSQSSVQATVQQVRDLGRIRAIDLLSDVVQTAGFVQPDFRLRSVHVERMNSDACIDIRLKDGVAPLPRDIAFDKATSARSNNWYQSQG</sequence>
<protein>
    <submittedName>
        <fullName evidence="2">Uncharacterized protein</fullName>
    </submittedName>
</protein>